<sequence>MNVFNIQVTQVTQPNSGASNSQKILCKCNIEARRLTVKKNNKNHGREFYNCSKHIGPGRCGFFEWIDEEDSETSIGGNKAKKPAIKNKKPVGGGKAKKPSPKKKDNINEKKLELEKKELKLAEKKLQLEKKKLQLERRSLGK</sequence>
<evidence type="ECO:0000256" key="5">
    <source>
        <dbReference type="SAM" id="MobiDB-lite"/>
    </source>
</evidence>
<feature type="compositionally biased region" description="Basic residues" evidence="5">
    <location>
        <begin position="79"/>
        <end position="101"/>
    </location>
</feature>
<evidence type="ECO:0000313" key="8">
    <source>
        <dbReference type="Proteomes" id="UP001497623"/>
    </source>
</evidence>
<dbReference type="InterPro" id="IPR010666">
    <property type="entry name" value="Znf_GRF"/>
</dbReference>
<accession>A0AAV2PP45</accession>
<keyword evidence="3" id="KW-0862">Zinc</keyword>
<organism evidence="7 8">
    <name type="scientific">Meganyctiphanes norvegica</name>
    <name type="common">Northern krill</name>
    <name type="synonym">Thysanopoda norvegica</name>
    <dbReference type="NCBI Taxonomy" id="48144"/>
    <lineage>
        <taxon>Eukaryota</taxon>
        <taxon>Metazoa</taxon>
        <taxon>Ecdysozoa</taxon>
        <taxon>Arthropoda</taxon>
        <taxon>Crustacea</taxon>
        <taxon>Multicrustacea</taxon>
        <taxon>Malacostraca</taxon>
        <taxon>Eumalacostraca</taxon>
        <taxon>Eucarida</taxon>
        <taxon>Euphausiacea</taxon>
        <taxon>Euphausiidae</taxon>
        <taxon>Meganyctiphanes</taxon>
    </lineage>
</organism>
<dbReference type="PROSITE" id="PS51999">
    <property type="entry name" value="ZF_GRF"/>
    <property type="match status" value="1"/>
</dbReference>
<name>A0AAV2PP45_MEGNR</name>
<feature type="compositionally biased region" description="Basic and acidic residues" evidence="5">
    <location>
        <begin position="102"/>
        <end position="111"/>
    </location>
</feature>
<gene>
    <name evidence="7" type="ORF">MNOR_LOCUS2573</name>
</gene>
<evidence type="ECO:0000259" key="6">
    <source>
        <dbReference type="PROSITE" id="PS51999"/>
    </source>
</evidence>
<keyword evidence="1" id="KW-0479">Metal-binding</keyword>
<proteinExistence type="predicted"/>
<feature type="region of interest" description="Disordered" evidence="5">
    <location>
        <begin position="72"/>
        <end position="111"/>
    </location>
</feature>
<dbReference type="PANTHER" id="PTHR33248">
    <property type="entry name" value="ZINC ION-BINDING PROTEIN"/>
    <property type="match status" value="1"/>
</dbReference>
<dbReference type="EMBL" id="CAXKWB010000801">
    <property type="protein sequence ID" value="CAL4062274.1"/>
    <property type="molecule type" value="Genomic_DNA"/>
</dbReference>
<dbReference type="Pfam" id="PF06839">
    <property type="entry name" value="Zn_ribbon_GRF"/>
    <property type="match status" value="1"/>
</dbReference>
<protein>
    <recommendedName>
        <fullName evidence="6">GRF-type domain-containing protein</fullName>
    </recommendedName>
</protein>
<dbReference type="AlphaFoldDB" id="A0AAV2PP45"/>
<feature type="domain" description="GRF-type" evidence="6">
    <location>
        <begin position="26"/>
        <end position="69"/>
    </location>
</feature>
<evidence type="ECO:0000256" key="4">
    <source>
        <dbReference type="PROSITE-ProRule" id="PRU01343"/>
    </source>
</evidence>
<keyword evidence="2 4" id="KW-0863">Zinc-finger</keyword>
<dbReference type="Proteomes" id="UP001497623">
    <property type="component" value="Unassembled WGS sequence"/>
</dbReference>
<reference evidence="7 8" key="1">
    <citation type="submission" date="2024-05" db="EMBL/GenBank/DDBJ databases">
        <authorList>
            <person name="Wallberg A."/>
        </authorList>
    </citation>
    <scope>NUCLEOTIDE SEQUENCE [LARGE SCALE GENOMIC DNA]</scope>
</reference>
<evidence type="ECO:0000256" key="1">
    <source>
        <dbReference type="ARBA" id="ARBA00022723"/>
    </source>
</evidence>
<keyword evidence="8" id="KW-1185">Reference proteome</keyword>
<evidence type="ECO:0000256" key="3">
    <source>
        <dbReference type="ARBA" id="ARBA00022833"/>
    </source>
</evidence>
<dbReference type="GO" id="GO:0008270">
    <property type="term" value="F:zinc ion binding"/>
    <property type="evidence" value="ECO:0007669"/>
    <property type="project" value="UniProtKB-KW"/>
</dbReference>
<evidence type="ECO:0000313" key="7">
    <source>
        <dbReference type="EMBL" id="CAL4062274.1"/>
    </source>
</evidence>
<comment type="caution">
    <text evidence="7">The sequence shown here is derived from an EMBL/GenBank/DDBJ whole genome shotgun (WGS) entry which is preliminary data.</text>
</comment>
<evidence type="ECO:0000256" key="2">
    <source>
        <dbReference type="ARBA" id="ARBA00022771"/>
    </source>
</evidence>